<gene>
    <name evidence="2" type="ORF">QVD17_28089</name>
</gene>
<dbReference type="SUPFAM" id="SSF54518">
    <property type="entry name" value="Tubby C-terminal domain-like"/>
    <property type="match status" value="1"/>
</dbReference>
<sequence>MMAQPNHAPLFPSPFSVISPQFIDPKPLEIIFEKYPCRNFVITDMNHKIMLKVKPCDTTFHRQRVLLDVNDKPIAMLRVKNMSMHSRWNVYKGESHADSDILFSTKSEHVIHFKTNVCVMLANKTGVVNDHCDLRIKGSWSMGNCTIYMGDSSTVIAQMHKPQKLKYATNKFTVTIEANMDYACVVALFAIVDAMENPNEVKKGSSGDVGTMLDIAGAVLSFSSSDD</sequence>
<dbReference type="EMBL" id="JAUHHV010000007">
    <property type="protein sequence ID" value="KAK1418936.1"/>
    <property type="molecule type" value="Genomic_DNA"/>
</dbReference>
<accession>A0AAD8NSE3</accession>
<dbReference type="InterPro" id="IPR038595">
    <property type="entry name" value="LOR_sf"/>
</dbReference>
<protein>
    <recommendedName>
        <fullName evidence="4">Tubby C-terminal-like domain-containing protein</fullName>
    </recommendedName>
</protein>
<evidence type="ECO:0000313" key="2">
    <source>
        <dbReference type="EMBL" id="KAK1418936.1"/>
    </source>
</evidence>
<dbReference type="AlphaFoldDB" id="A0AAD8NSE3"/>
<comment type="caution">
    <text evidence="2">The sequence shown here is derived from an EMBL/GenBank/DDBJ whole genome shotgun (WGS) entry which is preliminary data.</text>
</comment>
<dbReference type="Gene3D" id="2.40.160.200">
    <property type="entry name" value="LURP1-related"/>
    <property type="match status" value="1"/>
</dbReference>
<dbReference type="InterPro" id="IPR007612">
    <property type="entry name" value="LOR"/>
</dbReference>
<organism evidence="2 3">
    <name type="scientific">Tagetes erecta</name>
    <name type="common">African marigold</name>
    <dbReference type="NCBI Taxonomy" id="13708"/>
    <lineage>
        <taxon>Eukaryota</taxon>
        <taxon>Viridiplantae</taxon>
        <taxon>Streptophyta</taxon>
        <taxon>Embryophyta</taxon>
        <taxon>Tracheophyta</taxon>
        <taxon>Spermatophyta</taxon>
        <taxon>Magnoliopsida</taxon>
        <taxon>eudicotyledons</taxon>
        <taxon>Gunneridae</taxon>
        <taxon>Pentapetalae</taxon>
        <taxon>asterids</taxon>
        <taxon>campanulids</taxon>
        <taxon>Asterales</taxon>
        <taxon>Asteraceae</taxon>
        <taxon>Asteroideae</taxon>
        <taxon>Heliantheae alliance</taxon>
        <taxon>Tageteae</taxon>
        <taxon>Tagetes</taxon>
    </lineage>
</organism>
<dbReference type="PANTHER" id="PTHR31087:SF122">
    <property type="entry name" value="TUBBY-LIKE PROTEIN"/>
    <property type="match status" value="1"/>
</dbReference>
<evidence type="ECO:0008006" key="4">
    <source>
        <dbReference type="Google" id="ProtNLM"/>
    </source>
</evidence>
<dbReference type="Proteomes" id="UP001229421">
    <property type="component" value="Unassembled WGS sequence"/>
</dbReference>
<evidence type="ECO:0000256" key="1">
    <source>
        <dbReference type="ARBA" id="ARBA00005437"/>
    </source>
</evidence>
<proteinExistence type="inferred from homology"/>
<name>A0AAD8NSE3_TARER</name>
<dbReference type="PANTHER" id="PTHR31087">
    <property type="match status" value="1"/>
</dbReference>
<dbReference type="Pfam" id="PF04525">
    <property type="entry name" value="LOR"/>
    <property type="match status" value="1"/>
</dbReference>
<evidence type="ECO:0000313" key="3">
    <source>
        <dbReference type="Proteomes" id="UP001229421"/>
    </source>
</evidence>
<dbReference type="InterPro" id="IPR025659">
    <property type="entry name" value="Tubby-like_C"/>
</dbReference>
<reference evidence="2" key="1">
    <citation type="journal article" date="2023" name="bioRxiv">
        <title>Improved chromosome-level genome assembly for marigold (Tagetes erecta).</title>
        <authorList>
            <person name="Jiang F."/>
            <person name="Yuan L."/>
            <person name="Wang S."/>
            <person name="Wang H."/>
            <person name="Xu D."/>
            <person name="Wang A."/>
            <person name="Fan W."/>
        </authorList>
    </citation>
    <scope>NUCLEOTIDE SEQUENCE</scope>
    <source>
        <strain evidence="2">WSJ</strain>
        <tissue evidence="2">Leaf</tissue>
    </source>
</reference>
<comment type="similarity">
    <text evidence="1">Belongs to the LOR family.</text>
</comment>
<keyword evidence="3" id="KW-1185">Reference proteome</keyword>